<evidence type="ECO:0000313" key="2">
    <source>
        <dbReference type="EMBL" id="OAL20348.1"/>
    </source>
</evidence>
<accession>A0A178BRT4</accession>
<dbReference type="RefSeq" id="XP_022494268.1">
    <property type="nucleotide sequence ID" value="XM_022649746.1"/>
</dbReference>
<dbReference type="EMBL" id="LVCJ01000160">
    <property type="protein sequence ID" value="OAL20348.1"/>
    <property type="molecule type" value="Genomic_DNA"/>
</dbReference>
<feature type="signal peptide" evidence="1">
    <location>
        <begin position="1"/>
        <end position="23"/>
    </location>
</feature>
<evidence type="ECO:0000256" key="1">
    <source>
        <dbReference type="SAM" id="SignalP"/>
    </source>
</evidence>
<dbReference type="AlphaFoldDB" id="A0A178BRT4"/>
<keyword evidence="1" id="KW-0732">Signal</keyword>
<gene>
    <name evidence="2" type="ORF">AYO20_11499</name>
</gene>
<sequence>MGVILVPLFGILCAICTSTSTSAVNPRTISTEMRCGLAVDASAKNYRTTFAYLPPSYSIWPDAIFAGTSRPTDLTLGDQDWFHVSWETSVDEVVSGGDSSTQCFYFDPPVDVARLVGHALA</sequence>
<protein>
    <submittedName>
        <fullName evidence="2">Uncharacterized protein</fullName>
    </submittedName>
</protein>
<comment type="caution">
    <text evidence="2">The sequence shown here is derived from an EMBL/GenBank/DDBJ whole genome shotgun (WGS) entry which is preliminary data.</text>
</comment>
<name>A0A178BRT4_9EURO</name>
<keyword evidence="3" id="KW-1185">Reference proteome</keyword>
<dbReference type="GeneID" id="34594878"/>
<dbReference type="Proteomes" id="UP000185904">
    <property type="component" value="Unassembled WGS sequence"/>
</dbReference>
<feature type="chain" id="PRO_5008083118" evidence="1">
    <location>
        <begin position="24"/>
        <end position="121"/>
    </location>
</feature>
<organism evidence="2 3">
    <name type="scientific">Fonsecaea nubica</name>
    <dbReference type="NCBI Taxonomy" id="856822"/>
    <lineage>
        <taxon>Eukaryota</taxon>
        <taxon>Fungi</taxon>
        <taxon>Dikarya</taxon>
        <taxon>Ascomycota</taxon>
        <taxon>Pezizomycotina</taxon>
        <taxon>Eurotiomycetes</taxon>
        <taxon>Chaetothyriomycetidae</taxon>
        <taxon>Chaetothyriales</taxon>
        <taxon>Herpotrichiellaceae</taxon>
        <taxon>Fonsecaea</taxon>
    </lineage>
</organism>
<reference evidence="2 3" key="1">
    <citation type="submission" date="2016-03" db="EMBL/GenBank/DDBJ databases">
        <title>The draft genome sequence of Fonsecaea nubica causative agent of cutaneous subcutaneous infection in human host.</title>
        <authorList>
            <person name="Costa F."/>
            <person name="Sybren D.H."/>
            <person name="Raittz R.T."/>
            <person name="Weiss V.A."/>
            <person name="Leao A.C."/>
            <person name="Gomes R."/>
            <person name="De Souza E.M."/>
            <person name="Pedrosa F.O."/>
            <person name="Steffens M.B."/>
            <person name="Bombassaro A."/>
            <person name="Tadra-Sfeir M.Z."/>
            <person name="Moreno L.F."/>
            <person name="Najafzadeh M.J."/>
            <person name="Felipe M.S."/>
            <person name="Teixeira M."/>
            <person name="Sun J."/>
            <person name="Xi L."/>
            <person name="Castro M.A."/>
            <person name="Vicente V.A."/>
        </authorList>
    </citation>
    <scope>NUCLEOTIDE SEQUENCE [LARGE SCALE GENOMIC DNA]</scope>
    <source>
        <strain evidence="2 3">CBS 269.64</strain>
    </source>
</reference>
<proteinExistence type="predicted"/>
<evidence type="ECO:0000313" key="3">
    <source>
        <dbReference type="Proteomes" id="UP000185904"/>
    </source>
</evidence>